<evidence type="ECO:0000256" key="4">
    <source>
        <dbReference type="ARBA" id="ARBA00022737"/>
    </source>
</evidence>
<organism evidence="9 10">
    <name type="scientific">Chaetoceros tenuissimus</name>
    <dbReference type="NCBI Taxonomy" id="426638"/>
    <lineage>
        <taxon>Eukaryota</taxon>
        <taxon>Sar</taxon>
        <taxon>Stramenopiles</taxon>
        <taxon>Ochrophyta</taxon>
        <taxon>Bacillariophyta</taxon>
        <taxon>Coscinodiscophyceae</taxon>
        <taxon>Chaetocerotophycidae</taxon>
        <taxon>Chaetocerotales</taxon>
        <taxon>Chaetocerotaceae</taxon>
        <taxon>Chaetoceros</taxon>
    </lineage>
</organism>
<keyword evidence="10" id="KW-1185">Reference proteome</keyword>
<feature type="chain" id="PRO_5041965965" description="Circumsporozoite protein" evidence="8">
    <location>
        <begin position="24"/>
        <end position="742"/>
    </location>
</feature>
<feature type="compositionally biased region" description="Polar residues" evidence="7">
    <location>
        <begin position="415"/>
        <end position="428"/>
    </location>
</feature>
<keyword evidence="3" id="KW-0748">Sporozoite</keyword>
<evidence type="ECO:0000256" key="5">
    <source>
        <dbReference type="ARBA" id="ARBA00033726"/>
    </source>
</evidence>
<dbReference type="Proteomes" id="UP001054902">
    <property type="component" value="Unassembled WGS sequence"/>
</dbReference>
<evidence type="ECO:0000256" key="8">
    <source>
        <dbReference type="SAM" id="SignalP"/>
    </source>
</evidence>
<evidence type="ECO:0000256" key="3">
    <source>
        <dbReference type="ARBA" id="ARBA00022522"/>
    </source>
</evidence>
<comment type="similarity">
    <text evidence="1">Belongs to the plasmodium circumsporozoite protein family.</text>
</comment>
<sequence length="742" mass="79493">MFVSKSTLALALTTITQIPSTASQVCVDQSNFKHIRLNGIVNDNFCGWMKKKPGTRPAKYCLDDLAVFNSCPATCKEVTLNSCPRSDTPNYTFIGEISGQTYDCSWITQSSDPAKTAKRCARYCLEGQTAINCAGTCSECFGSIESSPLCVADPFGECVSEGCEWFLENPEYCDENVKASCGQCDPIVNSDDCSPNTLLYIIEENVPIELLGNVLTFTFGTSSYSIFLKASGKVIHLVEECIELLENDTLTITLEPITSERGILEKIQWFVEKISTVMPLRLPVPIGGVGASSSYVADIDITYGGGCGSQCNNGGPTPMPSTMPTSGPTPTQPFPAPSRPPSPMPSPFPTLRPTSSPSDAPSMVPSVSPSESPSKIPSDSPSMLPSLVPSDSPSMVPSDVPSDSPSAVPSDEPSQVPSMVPSDQPSQLPSKEPSRSPSSIPSDQPSQIPSKEPSRSPSGNPTESIKPSPTPTVSPIGPTPAPTRAPTSAPTTTCTDTIGYKFWQVNGAKEQECDWLCRNTVDTKFEYRKAVYCDGNPDIFENCCASCSSSLGCGNQCCSDCESCSNLGNSCPEGESYDWQSCLCVPQSQCTDGMYSQQDSNLCEADTTRSLSIPSQDIRNLGSWFYSTARCCNESENDEWALKAVEDTAVDDDGWVKLTPGQCYGKAWIGPDCEGMTCGGGFYKASVGPTTVICKTPNQDCWPFTNWRWSGSAGKDGSALSPKQRNAKVGNNTPPGYTYTYP</sequence>
<comment type="function">
    <text evidence="5">In the vertebrate host, binds to highly sulfated heparan sulfate proteoglycans (HSPGs) on the surface of host hepatocytes and is required for sporozoite invasion of the host hepatocytes.</text>
</comment>
<comment type="function">
    <text evidence="6">Essential sporozoite protein. In the mosquito vector, required for sporozoite development in the oocyst, migration through the vector hemolymph and entry into the vector salivary glands. In the vertebrate host, required for sporozoite migration through the host dermis and infection of host hepatocytes. Binds to highly sulfated heparan sulfate proteoglycans (HSPGs) on the surface of host hepatocytes.</text>
</comment>
<name>A0AAD3D7T6_9STRA</name>
<feature type="compositionally biased region" description="Pro residues" evidence="7">
    <location>
        <begin position="468"/>
        <end position="483"/>
    </location>
</feature>
<feature type="compositionally biased region" description="Low complexity" evidence="7">
    <location>
        <begin position="351"/>
        <end position="414"/>
    </location>
</feature>
<evidence type="ECO:0000256" key="6">
    <source>
        <dbReference type="ARBA" id="ARBA00045806"/>
    </source>
</evidence>
<dbReference type="AlphaFoldDB" id="A0AAD3D7T6"/>
<evidence type="ECO:0000256" key="7">
    <source>
        <dbReference type="SAM" id="MobiDB-lite"/>
    </source>
</evidence>
<feature type="compositionally biased region" description="Low complexity" evidence="7">
    <location>
        <begin position="314"/>
        <end position="329"/>
    </location>
</feature>
<reference evidence="9 10" key="1">
    <citation type="journal article" date="2021" name="Sci. Rep.">
        <title>The genome of the diatom Chaetoceros tenuissimus carries an ancient integrated fragment of an extant virus.</title>
        <authorList>
            <person name="Hongo Y."/>
            <person name="Kimura K."/>
            <person name="Takaki Y."/>
            <person name="Yoshida Y."/>
            <person name="Baba S."/>
            <person name="Kobayashi G."/>
            <person name="Nagasaki K."/>
            <person name="Hano T."/>
            <person name="Tomaru Y."/>
        </authorList>
    </citation>
    <scope>NUCLEOTIDE SEQUENCE [LARGE SCALE GENOMIC DNA]</scope>
    <source>
        <strain evidence="9 10">NIES-3715</strain>
    </source>
</reference>
<protein>
    <recommendedName>
        <fullName evidence="2">Circumsporozoite protein</fullName>
    </recommendedName>
</protein>
<proteinExistence type="inferred from homology"/>
<feature type="region of interest" description="Disordered" evidence="7">
    <location>
        <begin position="713"/>
        <end position="742"/>
    </location>
</feature>
<accession>A0AAD3D7T6</accession>
<dbReference type="PANTHER" id="PTHR44826">
    <property type="entry name" value="SPORE COAT PROTEIN SP85"/>
    <property type="match status" value="1"/>
</dbReference>
<evidence type="ECO:0000313" key="10">
    <source>
        <dbReference type="Proteomes" id="UP001054902"/>
    </source>
</evidence>
<keyword evidence="8" id="KW-0732">Signal</keyword>
<feature type="region of interest" description="Disordered" evidence="7">
    <location>
        <begin position="314"/>
        <end position="490"/>
    </location>
</feature>
<keyword evidence="4" id="KW-0677">Repeat</keyword>
<evidence type="ECO:0000256" key="1">
    <source>
        <dbReference type="ARBA" id="ARBA00006241"/>
    </source>
</evidence>
<evidence type="ECO:0000313" key="9">
    <source>
        <dbReference type="EMBL" id="GFH59426.1"/>
    </source>
</evidence>
<comment type="caution">
    <text evidence="9">The sequence shown here is derived from an EMBL/GenBank/DDBJ whole genome shotgun (WGS) entry which is preliminary data.</text>
</comment>
<feature type="compositionally biased region" description="Pro residues" evidence="7">
    <location>
        <begin position="330"/>
        <end position="350"/>
    </location>
</feature>
<feature type="compositionally biased region" description="Low complexity" evidence="7">
    <location>
        <begin position="429"/>
        <end position="451"/>
    </location>
</feature>
<evidence type="ECO:0000256" key="2">
    <source>
        <dbReference type="ARBA" id="ARBA00021911"/>
    </source>
</evidence>
<feature type="compositionally biased region" description="Polar residues" evidence="7">
    <location>
        <begin position="721"/>
        <end position="742"/>
    </location>
</feature>
<gene>
    <name evidence="9" type="ORF">CTEN210_15902</name>
</gene>
<feature type="compositionally biased region" description="Polar residues" evidence="7">
    <location>
        <begin position="455"/>
        <end position="467"/>
    </location>
</feature>
<dbReference type="EMBL" id="BLLK01000064">
    <property type="protein sequence ID" value="GFH59426.1"/>
    <property type="molecule type" value="Genomic_DNA"/>
</dbReference>
<dbReference type="InterPro" id="IPR051860">
    <property type="entry name" value="Plasmodium_CSP_Invasion"/>
</dbReference>
<dbReference type="PANTHER" id="PTHR44826:SF3">
    <property type="entry name" value="SPORE COAT PROTEIN SP85"/>
    <property type="match status" value="1"/>
</dbReference>
<feature type="signal peptide" evidence="8">
    <location>
        <begin position="1"/>
        <end position="23"/>
    </location>
</feature>